<evidence type="ECO:0000256" key="1">
    <source>
        <dbReference type="SAM" id="Phobius"/>
    </source>
</evidence>
<keyword evidence="1" id="KW-1133">Transmembrane helix</keyword>
<feature type="transmembrane region" description="Helical" evidence="1">
    <location>
        <begin position="36"/>
        <end position="58"/>
    </location>
</feature>
<feature type="transmembrane region" description="Helical" evidence="1">
    <location>
        <begin position="153"/>
        <end position="172"/>
    </location>
</feature>
<sequence length="248" mass="27974">MSIVYMLGKDSILSSLLIYAPVTMISVVLVRDKYPASYVCSNLLAIGHGLAHVTYPFLNEHIGVNKSVDVWQDQIIHLGQSILVGAIFFNNSDIKFKASALLFIMSNLVNVIVGYNCWGQWCHNLYVWVSLAPALASGLHFATGSLFQNHKHIARYGFIIQGTSSIITFFLFKASDDMLKLFAVCRFFEIYFIVPHYTGFFYGRYIIYKKNANTNKPGLINAFLEIVGVRPTQPQLANYFSTTDKKDE</sequence>
<reference evidence="2" key="1">
    <citation type="journal article" date="2020" name="Nature">
        <title>Giant virus diversity and host interactions through global metagenomics.</title>
        <authorList>
            <person name="Schulz F."/>
            <person name="Roux S."/>
            <person name="Paez-Espino D."/>
            <person name="Jungbluth S."/>
            <person name="Walsh D.A."/>
            <person name="Denef V.J."/>
            <person name="McMahon K.D."/>
            <person name="Konstantinidis K.T."/>
            <person name="Eloe-Fadrosh E.A."/>
            <person name="Kyrpides N.C."/>
            <person name="Woyke T."/>
        </authorList>
    </citation>
    <scope>NUCLEOTIDE SEQUENCE</scope>
    <source>
        <strain evidence="2">GVMAG-M-3300009180-1</strain>
    </source>
</reference>
<name>A0A6C0F7K8_9ZZZZ</name>
<feature type="transmembrane region" description="Helical" evidence="1">
    <location>
        <begin position="12"/>
        <end position="30"/>
    </location>
</feature>
<protein>
    <submittedName>
        <fullName evidence="2">Uncharacterized protein</fullName>
    </submittedName>
</protein>
<keyword evidence="1" id="KW-0472">Membrane</keyword>
<dbReference type="EMBL" id="MN739013">
    <property type="protein sequence ID" value="QHT35145.1"/>
    <property type="molecule type" value="Genomic_DNA"/>
</dbReference>
<proteinExistence type="predicted"/>
<evidence type="ECO:0000313" key="2">
    <source>
        <dbReference type="EMBL" id="QHT35145.1"/>
    </source>
</evidence>
<organism evidence="2">
    <name type="scientific">viral metagenome</name>
    <dbReference type="NCBI Taxonomy" id="1070528"/>
    <lineage>
        <taxon>unclassified sequences</taxon>
        <taxon>metagenomes</taxon>
        <taxon>organismal metagenomes</taxon>
    </lineage>
</organism>
<feature type="transmembrane region" description="Helical" evidence="1">
    <location>
        <begin position="70"/>
        <end position="89"/>
    </location>
</feature>
<feature type="transmembrane region" description="Helical" evidence="1">
    <location>
        <begin position="125"/>
        <end position="147"/>
    </location>
</feature>
<keyword evidence="1" id="KW-0812">Transmembrane</keyword>
<accession>A0A6C0F7K8</accession>
<dbReference type="AlphaFoldDB" id="A0A6C0F7K8"/>
<feature type="transmembrane region" description="Helical" evidence="1">
    <location>
        <begin position="101"/>
        <end position="118"/>
    </location>
</feature>